<dbReference type="InterPro" id="IPR005181">
    <property type="entry name" value="SASA"/>
</dbReference>
<feature type="domain" description="Sialate O-acetylesterase" evidence="2">
    <location>
        <begin position="116"/>
        <end position="347"/>
    </location>
</feature>
<dbReference type="Gene3D" id="3.40.50.1110">
    <property type="entry name" value="SGNH hydrolase"/>
    <property type="match status" value="1"/>
</dbReference>
<sequence>MSNKQIGVVIEHGPQSWSILQQHEGVASIELSGSWATNEETLTGAQVYSRVVREDSSETVVGWTIAVMEDNQAWKVRLERVPAGGLYRIETCLQINGNQELEWALRGDMIHHVGVGDLWVIAGQSNAAGYGKGPVNDAPEMGIHLLRNSGKWDLATHPFNESTQTIHIENRETANPGHSPFLAFARILKRETGYPVGLIQTALGGSPLKAWNPEEEGTLYRNMLSIVQSAGGSVRGVVWYQGCSDANPDESVTYAKRFGTMVSHWRQDLGVADLPFITVQLNRHTGVNPTLEENKSWGTVREAQRAVAKEIPHVTVVPAIDCPLSDEIHNSPAGNLLIGERMARAALATIYGRNVHYQAPEISRAQVIVKAEGELTVELEFNNVGGYLVSIGPNEQVFTIEDEDGFVEPLHWRISGRNTIQLTLGRAIKGQAYVHGGYERDPAKHYPLDSLTYLPLLSFYKVSIE</sequence>
<evidence type="ECO:0000259" key="2">
    <source>
        <dbReference type="Pfam" id="PF03629"/>
    </source>
</evidence>
<dbReference type="InterPro" id="IPR036514">
    <property type="entry name" value="SGNH_hydro_sf"/>
</dbReference>
<dbReference type="InterPro" id="IPR052940">
    <property type="entry name" value="Carb_Esterase_6"/>
</dbReference>
<gene>
    <name evidence="3" type="ORF">KCTCHS21_47650</name>
</gene>
<organism evidence="3 4">
    <name type="scientific">Cohnella abietis</name>
    <dbReference type="NCBI Taxonomy" id="2507935"/>
    <lineage>
        <taxon>Bacteria</taxon>
        <taxon>Bacillati</taxon>
        <taxon>Bacillota</taxon>
        <taxon>Bacilli</taxon>
        <taxon>Bacillales</taxon>
        <taxon>Paenibacillaceae</taxon>
        <taxon>Cohnella</taxon>
    </lineage>
</organism>
<protein>
    <recommendedName>
        <fullName evidence="2">Sialate O-acetylesterase domain-containing protein</fullName>
    </recommendedName>
</protein>
<dbReference type="Proteomes" id="UP000289856">
    <property type="component" value="Chromosome"/>
</dbReference>
<dbReference type="PANTHER" id="PTHR31988:SF19">
    <property type="entry name" value="9-O-ACETYL-N-ACETYLNEURAMINIC ACID DEACETYLASE-RELATED"/>
    <property type="match status" value="1"/>
</dbReference>
<dbReference type="GO" id="GO:0016787">
    <property type="term" value="F:hydrolase activity"/>
    <property type="evidence" value="ECO:0007669"/>
    <property type="project" value="UniProtKB-KW"/>
</dbReference>
<evidence type="ECO:0000256" key="1">
    <source>
        <dbReference type="ARBA" id="ARBA00022801"/>
    </source>
</evidence>
<keyword evidence="4" id="KW-1185">Reference proteome</keyword>
<dbReference type="RefSeq" id="WP_130613964.1">
    <property type="nucleotide sequence ID" value="NZ_AP019400.1"/>
</dbReference>
<name>A0A3T1DB63_9BACL</name>
<dbReference type="KEGG" id="cohn:KCTCHS21_47650"/>
<dbReference type="OrthoDB" id="9795554at2"/>
<reference evidence="3 4" key="1">
    <citation type="submission" date="2019-01" db="EMBL/GenBank/DDBJ databases">
        <title>Complete genome sequence of Cohnella hallensis HS21 isolated from Korean fir (Abies koreana) rhizospheric soil.</title>
        <authorList>
            <person name="Jiang L."/>
            <person name="Kang S.W."/>
            <person name="Kim S."/>
            <person name="Jung J."/>
            <person name="Kim C.Y."/>
            <person name="Kim D.H."/>
            <person name="Kim S.W."/>
            <person name="Lee J."/>
        </authorList>
    </citation>
    <scope>NUCLEOTIDE SEQUENCE [LARGE SCALE GENOMIC DNA]</scope>
    <source>
        <strain evidence="3 4">HS21</strain>
    </source>
</reference>
<evidence type="ECO:0000313" key="3">
    <source>
        <dbReference type="EMBL" id="BBI35366.1"/>
    </source>
</evidence>
<keyword evidence="1" id="KW-0378">Hydrolase</keyword>
<dbReference type="SUPFAM" id="SSF52266">
    <property type="entry name" value="SGNH hydrolase"/>
    <property type="match status" value="1"/>
</dbReference>
<dbReference type="PANTHER" id="PTHR31988">
    <property type="entry name" value="ESTERASE, PUTATIVE (DUF303)-RELATED"/>
    <property type="match status" value="1"/>
</dbReference>
<dbReference type="EMBL" id="AP019400">
    <property type="protein sequence ID" value="BBI35366.1"/>
    <property type="molecule type" value="Genomic_DNA"/>
</dbReference>
<evidence type="ECO:0000313" key="4">
    <source>
        <dbReference type="Proteomes" id="UP000289856"/>
    </source>
</evidence>
<dbReference type="AlphaFoldDB" id="A0A3T1DB63"/>
<proteinExistence type="predicted"/>
<dbReference type="Pfam" id="PF03629">
    <property type="entry name" value="SASA"/>
    <property type="match status" value="1"/>
</dbReference>
<accession>A0A3T1DB63</accession>